<proteinExistence type="predicted"/>
<dbReference type="EMBL" id="RBZM01000008">
    <property type="protein sequence ID" value="RKP49822.1"/>
    <property type="molecule type" value="Genomic_DNA"/>
</dbReference>
<dbReference type="InterPro" id="IPR016181">
    <property type="entry name" value="Acyl_CoA_acyltransferase"/>
</dbReference>
<accession>A0A494XJ83</accession>
<evidence type="ECO:0000313" key="2">
    <source>
        <dbReference type="EMBL" id="RKP49822.1"/>
    </source>
</evidence>
<dbReference type="InterPro" id="IPR000182">
    <property type="entry name" value="GNAT_dom"/>
</dbReference>
<dbReference type="Proteomes" id="UP000282076">
    <property type="component" value="Unassembled WGS sequence"/>
</dbReference>
<dbReference type="Gene3D" id="3.30.1050.10">
    <property type="entry name" value="SCP2 sterol-binding domain"/>
    <property type="match status" value="1"/>
</dbReference>
<feature type="domain" description="N-acetyltransferase" evidence="1">
    <location>
        <begin position="1"/>
        <end position="148"/>
    </location>
</feature>
<dbReference type="OrthoDB" id="9768284at2"/>
<dbReference type="RefSeq" id="WP_120978506.1">
    <property type="nucleotide sequence ID" value="NZ_RBZM01000008.1"/>
</dbReference>
<dbReference type="GO" id="GO:0034069">
    <property type="term" value="F:aminoglycoside N-acetyltransferase activity"/>
    <property type="evidence" value="ECO:0007669"/>
    <property type="project" value="TreeGrafter"/>
</dbReference>
<evidence type="ECO:0000313" key="3">
    <source>
        <dbReference type="Proteomes" id="UP000282076"/>
    </source>
</evidence>
<dbReference type="Pfam" id="PF13527">
    <property type="entry name" value="Acetyltransf_9"/>
    <property type="match status" value="1"/>
</dbReference>
<protein>
    <submittedName>
        <fullName evidence="2">GNAT family N-acetyltransferase</fullName>
    </submittedName>
</protein>
<keyword evidence="3" id="KW-1185">Reference proteome</keyword>
<dbReference type="PROSITE" id="PS51186">
    <property type="entry name" value="GNAT"/>
    <property type="match status" value="1"/>
</dbReference>
<gene>
    <name evidence="2" type="ORF">D7Z26_18465</name>
</gene>
<dbReference type="InterPro" id="IPR051554">
    <property type="entry name" value="Acetyltransferase_Eis"/>
</dbReference>
<organism evidence="2 3">
    <name type="scientific">Cohnella endophytica</name>
    <dbReference type="NCBI Taxonomy" id="2419778"/>
    <lineage>
        <taxon>Bacteria</taxon>
        <taxon>Bacillati</taxon>
        <taxon>Bacillota</taxon>
        <taxon>Bacilli</taxon>
        <taxon>Bacillales</taxon>
        <taxon>Paenibacillaceae</taxon>
        <taxon>Cohnella</taxon>
    </lineage>
</organism>
<name>A0A494XJ83_9BACL</name>
<dbReference type="InterPro" id="IPR036527">
    <property type="entry name" value="SCP2_sterol-bd_dom_sf"/>
</dbReference>
<keyword evidence="2" id="KW-0808">Transferase</keyword>
<evidence type="ECO:0000259" key="1">
    <source>
        <dbReference type="PROSITE" id="PS51186"/>
    </source>
</evidence>
<dbReference type="AlphaFoldDB" id="A0A494XJ83"/>
<dbReference type="Pfam" id="PF17668">
    <property type="entry name" value="Acetyltransf_17"/>
    <property type="match status" value="1"/>
</dbReference>
<dbReference type="GO" id="GO:0030649">
    <property type="term" value="P:aminoglycoside antibiotic catabolic process"/>
    <property type="evidence" value="ECO:0007669"/>
    <property type="project" value="TreeGrafter"/>
</dbReference>
<reference evidence="2 3" key="1">
    <citation type="submission" date="2018-10" db="EMBL/GenBank/DDBJ databases">
        <title>Cohnella sp. M2MS4P-1, whole genome shotgun sequence.</title>
        <authorList>
            <person name="Tuo L."/>
        </authorList>
    </citation>
    <scope>NUCLEOTIDE SEQUENCE [LARGE SCALE GENOMIC DNA]</scope>
    <source>
        <strain evidence="2 3">M2MS4P-1</strain>
    </source>
</reference>
<dbReference type="InterPro" id="IPR041380">
    <property type="entry name" value="Acetyltransf_17"/>
</dbReference>
<comment type="caution">
    <text evidence="2">The sequence shown here is derived from an EMBL/GenBank/DDBJ whole genome shotgun (WGS) entry which is preliminary data.</text>
</comment>
<dbReference type="Pfam" id="PF13530">
    <property type="entry name" value="SCP2_2"/>
    <property type="match status" value="1"/>
</dbReference>
<dbReference type="SUPFAM" id="SSF55718">
    <property type="entry name" value="SCP-like"/>
    <property type="match status" value="1"/>
</dbReference>
<dbReference type="InterPro" id="IPR025559">
    <property type="entry name" value="Eis_dom"/>
</dbReference>
<dbReference type="PANTHER" id="PTHR37817:SF1">
    <property type="entry name" value="N-ACETYLTRANSFERASE EIS"/>
    <property type="match status" value="1"/>
</dbReference>
<sequence length="399" mass="45431">MEIRQLTMDDFEERMALSQFAFQFQLTPESLESRRKKYLPEQDWGAFDENGEMLSALMLIPLETWIQGKLFAMGGIAGVATWPEARRQGCVSKLLVRTLETMKNNGQTISMLHPFAFGFYRKFGYEFTIERKKYTIETRKLPPRLETPGQVKRMPKPDIELLNAVYTAYASLYSGTLVRTWDWWENRILTKTGSFAVYYNEDDKPEGYVFYQIESGKMTIHDWASTTETSRVALWTFVGNHDSMITETSLVAAIDDPLPFLLADPRVKQEVIPYFMSRIVDAEAFVGQYPWASGAREEAVSLRLSDAHAPWNDGLFRLVWSADGEGRLMRVEDEGALSAGWGTPEEAVACDIQALTAMLAGNRKPSLLREVGRISGPEAGIALLERRIPERTTHLMDFF</sequence>
<dbReference type="PANTHER" id="PTHR37817">
    <property type="entry name" value="N-ACETYLTRANSFERASE EIS"/>
    <property type="match status" value="1"/>
</dbReference>
<dbReference type="Gene3D" id="3.40.630.30">
    <property type="match status" value="2"/>
</dbReference>
<dbReference type="SUPFAM" id="SSF55729">
    <property type="entry name" value="Acyl-CoA N-acyltransferases (Nat)"/>
    <property type="match status" value="1"/>
</dbReference>